<keyword evidence="4" id="KW-1185">Reference proteome</keyword>
<evidence type="ECO:0000313" key="4">
    <source>
        <dbReference type="Proteomes" id="UP000187209"/>
    </source>
</evidence>
<keyword evidence="1" id="KW-0479">Metal-binding</keyword>
<dbReference type="GO" id="GO:0008270">
    <property type="term" value="F:zinc ion binding"/>
    <property type="evidence" value="ECO:0007669"/>
    <property type="project" value="UniProtKB-KW"/>
</dbReference>
<protein>
    <recommendedName>
        <fullName evidence="2">RING-type domain-containing protein</fullName>
    </recommendedName>
</protein>
<keyword evidence="1" id="KW-0863">Zinc-finger</keyword>
<evidence type="ECO:0000313" key="3">
    <source>
        <dbReference type="EMBL" id="OMJ76973.1"/>
    </source>
</evidence>
<evidence type="ECO:0000259" key="2">
    <source>
        <dbReference type="PROSITE" id="PS50089"/>
    </source>
</evidence>
<dbReference type="GO" id="GO:0004842">
    <property type="term" value="F:ubiquitin-protein transferase activity"/>
    <property type="evidence" value="ECO:0007669"/>
    <property type="project" value="TreeGrafter"/>
</dbReference>
<dbReference type="AlphaFoldDB" id="A0A1R2BJM3"/>
<dbReference type="EMBL" id="MPUH01000601">
    <property type="protein sequence ID" value="OMJ76973.1"/>
    <property type="molecule type" value="Genomic_DNA"/>
</dbReference>
<dbReference type="InterPro" id="IPR047126">
    <property type="entry name" value="RNF141-like"/>
</dbReference>
<organism evidence="3 4">
    <name type="scientific">Stentor coeruleus</name>
    <dbReference type="NCBI Taxonomy" id="5963"/>
    <lineage>
        <taxon>Eukaryota</taxon>
        <taxon>Sar</taxon>
        <taxon>Alveolata</taxon>
        <taxon>Ciliophora</taxon>
        <taxon>Postciliodesmatophora</taxon>
        <taxon>Heterotrichea</taxon>
        <taxon>Heterotrichida</taxon>
        <taxon>Stentoridae</taxon>
        <taxon>Stentor</taxon>
    </lineage>
</organism>
<proteinExistence type="predicted"/>
<dbReference type="Gene3D" id="3.30.40.10">
    <property type="entry name" value="Zinc/RING finger domain, C3HC4 (zinc finger)"/>
    <property type="match status" value="1"/>
</dbReference>
<dbReference type="PROSITE" id="PS50089">
    <property type="entry name" value="ZF_RING_2"/>
    <property type="match status" value="1"/>
</dbReference>
<dbReference type="OrthoDB" id="9049620at2759"/>
<dbReference type="InterPro" id="IPR001841">
    <property type="entry name" value="Znf_RING"/>
</dbReference>
<feature type="domain" description="RING-type" evidence="2">
    <location>
        <begin position="99"/>
        <end position="136"/>
    </location>
</feature>
<evidence type="ECO:0000256" key="1">
    <source>
        <dbReference type="PROSITE-ProRule" id="PRU00175"/>
    </source>
</evidence>
<dbReference type="InterPro" id="IPR013083">
    <property type="entry name" value="Znf_RING/FYVE/PHD"/>
</dbReference>
<dbReference type="SUPFAM" id="SSF57850">
    <property type="entry name" value="RING/U-box"/>
    <property type="match status" value="1"/>
</dbReference>
<name>A0A1R2BJM3_9CILI</name>
<dbReference type="GO" id="GO:0051865">
    <property type="term" value="P:protein autoubiquitination"/>
    <property type="evidence" value="ECO:0007669"/>
    <property type="project" value="TreeGrafter"/>
</dbReference>
<dbReference type="Pfam" id="PF13920">
    <property type="entry name" value="zf-C3HC4_3"/>
    <property type="match status" value="1"/>
</dbReference>
<dbReference type="PANTHER" id="PTHR12109:SF3">
    <property type="entry name" value="RING FINGER PROTEIN 141"/>
    <property type="match status" value="1"/>
</dbReference>
<sequence length="169" mass="19656">MGKKLSKLKDDLKKANTILSSDTFYTATGFRMNFMITERIHIVKKNKNIIHVDQLIDRQLPKHIGHISPINLKKVMCIAEYINSISSTKNPTALEDNLCCICLDHNIEILLECGHGYCEKDIMDWENRDSSCPICRRKMNQEMMYTNLENFKDENDLQQSISELFNLIK</sequence>
<reference evidence="3 4" key="1">
    <citation type="submission" date="2016-11" db="EMBL/GenBank/DDBJ databases">
        <title>The macronuclear genome of Stentor coeruleus: a giant cell with tiny introns.</title>
        <authorList>
            <person name="Slabodnick M."/>
            <person name="Ruby J.G."/>
            <person name="Reiff S.B."/>
            <person name="Swart E.C."/>
            <person name="Gosai S."/>
            <person name="Prabakaran S."/>
            <person name="Witkowska E."/>
            <person name="Larue G.E."/>
            <person name="Fisher S."/>
            <person name="Freeman R.M."/>
            <person name="Gunawardena J."/>
            <person name="Chu W."/>
            <person name="Stover N.A."/>
            <person name="Gregory B.D."/>
            <person name="Nowacki M."/>
            <person name="Derisi J."/>
            <person name="Roy S.W."/>
            <person name="Marshall W.F."/>
            <person name="Sood P."/>
        </authorList>
    </citation>
    <scope>NUCLEOTIDE SEQUENCE [LARGE SCALE GENOMIC DNA]</scope>
    <source>
        <strain evidence="3">WM001</strain>
    </source>
</reference>
<keyword evidence="1" id="KW-0862">Zinc</keyword>
<comment type="caution">
    <text evidence="3">The sequence shown here is derived from an EMBL/GenBank/DDBJ whole genome shotgun (WGS) entry which is preliminary data.</text>
</comment>
<dbReference type="PANTHER" id="PTHR12109">
    <property type="entry name" value="RING FINGER PROTEIN 141-RELATED"/>
    <property type="match status" value="1"/>
</dbReference>
<gene>
    <name evidence="3" type="ORF">SteCoe_23559</name>
</gene>
<dbReference type="Proteomes" id="UP000187209">
    <property type="component" value="Unassembled WGS sequence"/>
</dbReference>
<accession>A0A1R2BJM3</accession>